<organism evidence="2 3">
    <name type="scientific">Herbiconiux flava</name>
    <dbReference type="NCBI Taxonomy" id="881268"/>
    <lineage>
        <taxon>Bacteria</taxon>
        <taxon>Bacillati</taxon>
        <taxon>Actinomycetota</taxon>
        <taxon>Actinomycetes</taxon>
        <taxon>Micrococcales</taxon>
        <taxon>Microbacteriaceae</taxon>
        <taxon>Herbiconiux</taxon>
    </lineage>
</organism>
<evidence type="ECO:0000313" key="2">
    <source>
        <dbReference type="EMBL" id="NYD70489.1"/>
    </source>
</evidence>
<dbReference type="Proteomes" id="UP000549913">
    <property type="component" value="Unassembled WGS sequence"/>
</dbReference>
<name>A0A852SNT8_9MICO</name>
<feature type="region of interest" description="Disordered" evidence="1">
    <location>
        <begin position="1"/>
        <end position="71"/>
    </location>
</feature>
<keyword evidence="3" id="KW-1185">Reference proteome</keyword>
<reference evidence="2 3" key="1">
    <citation type="submission" date="2020-07" db="EMBL/GenBank/DDBJ databases">
        <title>Sequencing the genomes of 1000 actinobacteria strains.</title>
        <authorList>
            <person name="Klenk H.-P."/>
        </authorList>
    </citation>
    <scope>NUCLEOTIDE SEQUENCE [LARGE SCALE GENOMIC DNA]</scope>
    <source>
        <strain evidence="2 3">DSM 26474</strain>
    </source>
</reference>
<protein>
    <submittedName>
        <fullName evidence="2">Uncharacterized protein</fullName>
    </submittedName>
</protein>
<gene>
    <name evidence="2" type="ORF">BJ984_001647</name>
</gene>
<dbReference type="AlphaFoldDB" id="A0A852SNT8"/>
<dbReference type="EMBL" id="JACCBM010000001">
    <property type="protein sequence ID" value="NYD70489.1"/>
    <property type="molecule type" value="Genomic_DNA"/>
</dbReference>
<dbReference type="RefSeq" id="WP_179547604.1">
    <property type="nucleotide sequence ID" value="NZ_BSEW01000001.1"/>
</dbReference>
<feature type="compositionally biased region" description="Basic residues" evidence="1">
    <location>
        <begin position="1"/>
        <end position="11"/>
    </location>
</feature>
<sequence>MDVKKLGRRRVATSAVRGSDPSPQTGPDGERVRAAEDTDQAWGVTPRAGGGGASGAGANDEQLKRDVPPHW</sequence>
<accession>A0A852SNT8</accession>
<feature type="compositionally biased region" description="Basic and acidic residues" evidence="1">
    <location>
        <begin position="61"/>
        <end position="71"/>
    </location>
</feature>
<evidence type="ECO:0000313" key="3">
    <source>
        <dbReference type="Proteomes" id="UP000549913"/>
    </source>
</evidence>
<proteinExistence type="predicted"/>
<comment type="caution">
    <text evidence="2">The sequence shown here is derived from an EMBL/GenBank/DDBJ whole genome shotgun (WGS) entry which is preliminary data.</text>
</comment>
<evidence type="ECO:0000256" key="1">
    <source>
        <dbReference type="SAM" id="MobiDB-lite"/>
    </source>
</evidence>